<evidence type="ECO:0000256" key="5">
    <source>
        <dbReference type="ARBA" id="ARBA00022777"/>
    </source>
</evidence>
<dbReference type="OMA" id="RDEGANW"/>
<organism evidence="12">
    <name type="scientific">Perkinsus marinus (strain ATCC 50983 / TXsc)</name>
    <dbReference type="NCBI Taxonomy" id="423536"/>
    <lineage>
        <taxon>Eukaryota</taxon>
        <taxon>Sar</taxon>
        <taxon>Alveolata</taxon>
        <taxon>Perkinsozoa</taxon>
        <taxon>Perkinsea</taxon>
        <taxon>Perkinsida</taxon>
        <taxon>Perkinsidae</taxon>
        <taxon>Perkinsus</taxon>
    </lineage>
</organism>
<dbReference type="InterPro" id="IPR050236">
    <property type="entry name" value="Ser_Thr_kinase_AGC"/>
</dbReference>
<dbReference type="PANTHER" id="PTHR24356:SF418">
    <property type="entry name" value="SERINE_THREONINE-PROTEIN KINASE WARTS"/>
    <property type="match status" value="1"/>
</dbReference>
<feature type="domain" description="Protein kinase" evidence="10">
    <location>
        <begin position="102"/>
        <end position="389"/>
    </location>
</feature>
<dbReference type="GO" id="GO:0005524">
    <property type="term" value="F:ATP binding"/>
    <property type="evidence" value="ECO:0007669"/>
    <property type="project" value="UniProtKB-KW"/>
</dbReference>
<dbReference type="SMART" id="SM00220">
    <property type="entry name" value="S_TKc"/>
    <property type="match status" value="1"/>
</dbReference>
<dbReference type="InterPro" id="IPR000719">
    <property type="entry name" value="Prot_kinase_dom"/>
</dbReference>
<evidence type="ECO:0000259" key="10">
    <source>
        <dbReference type="PROSITE" id="PS50011"/>
    </source>
</evidence>
<keyword evidence="2" id="KW-0723">Serine/threonine-protein kinase</keyword>
<dbReference type="GO" id="GO:0046620">
    <property type="term" value="P:regulation of organ growth"/>
    <property type="evidence" value="ECO:0007669"/>
    <property type="project" value="TreeGrafter"/>
</dbReference>
<evidence type="ECO:0000256" key="2">
    <source>
        <dbReference type="ARBA" id="ARBA00022527"/>
    </source>
</evidence>
<feature type="region of interest" description="Disordered" evidence="9">
    <location>
        <begin position="133"/>
        <end position="153"/>
    </location>
</feature>
<keyword evidence="4" id="KW-0547">Nucleotide-binding</keyword>
<proteinExistence type="predicted"/>
<dbReference type="GO" id="GO:0000082">
    <property type="term" value="P:G1/S transition of mitotic cell cycle"/>
    <property type="evidence" value="ECO:0007669"/>
    <property type="project" value="TreeGrafter"/>
</dbReference>
<evidence type="ECO:0000313" key="12">
    <source>
        <dbReference type="Proteomes" id="UP000007800"/>
    </source>
</evidence>
<dbReference type="OrthoDB" id="442969at2759"/>
<dbReference type="Gene3D" id="3.30.200.20">
    <property type="entry name" value="Phosphorylase Kinase, domain 1"/>
    <property type="match status" value="1"/>
</dbReference>
<name>C5LW14_PERM5</name>
<keyword evidence="6" id="KW-0067">ATP-binding</keyword>
<dbReference type="GO" id="GO:0004674">
    <property type="term" value="F:protein serine/threonine kinase activity"/>
    <property type="evidence" value="ECO:0007669"/>
    <property type="project" value="UniProtKB-KW"/>
</dbReference>
<protein>
    <recommendedName>
        <fullName evidence="1">non-specific serine/threonine protein kinase</fullName>
        <ecNumber evidence="1">2.7.11.1</ecNumber>
    </recommendedName>
</protein>
<keyword evidence="12" id="KW-1185">Reference proteome</keyword>
<evidence type="ECO:0000256" key="8">
    <source>
        <dbReference type="ARBA" id="ARBA00048679"/>
    </source>
</evidence>
<dbReference type="SUPFAM" id="SSF56112">
    <property type="entry name" value="Protein kinase-like (PK-like)"/>
    <property type="match status" value="1"/>
</dbReference>
<evidence type="ECO:0000256" key="4">
    <source>
        <dbReference type="ARBA" id="ARBA00022741"/>
    </source>
</evidence>
<evidence type="ECO:0000313" key="11">
    <source>
        <dbReference type="EMBL" id="EEQ99084.1"/>
    </source>
</evidence>
<dbReference type="PANTHER" id="PTHR24356">
    <property type="entry name" value="SERINE/THREONINE-PROTEIN KINASE"/>
    <property type="match status" value="1"/>
</dbReference>
<keyword evidence="3" id="KW-0808">Transferase</keyword>
<dbReference type="InterPro" id="IPR011009">
    <property type="entry name" value="Kinase-like_dom_sf"/>
</dbReference>
<dbReference type="GO" id="GO:0035329">
    <property type="term" value="P:hippo signaling"/>
    <property type="evidence" value="ECO:0007669"/>
    <property type="project" value="TreeGrafter"/>
</dbReference>
<feature type="region of interest" description="Disordered" evidence="9">
    <location>
        <begin position="52"/>
        <end position="72"/>
    </location>
</feature>
<dbReference type="InParanoid" id="C5LW14"/>
<dbReference type="AlphaFoldDB" id="C5LW14"/>
<feature type="compositionally biased region" description="Polar residues" evidence="9">
    <location>
        <begin position="8"/>
        <end position="20"/>
    </location>
</feature>
<evidence type="ECO:0000256" key="9">
    <source>
        <dbReference type="SAM" id="MobiDB-lite"/>
    </source>
</evidence>
<reference evidence="11 12" key="1">
    <citation type="submission" date="2008-07" db="EMBL/GenBank/DDBJ databases">
        <authorList>
            <person name="El-Sayed N."/>
            <person name="Caler E."/>
            <person name="Inman J."/>
            <person name="Amedeo P."/>
            <person name="Hass B."/>
            <person name="Wortman J."/>
        </authorList>
    </citation>
    <scope>NUCLEOTIDE SEQUENCE [LARGE SCALE GENOMIC DNA]</scope>
    <source>
        <strain evidence="12">ATCC 50983 / TXsc</strain>
    </source>
</reference>
<evidence type="ECO:0000256" key="1">
    <source>
        <dbReference type="ARBA" id="ARBA00012513"/>
    </source>
</evidence>
<dbReference type="InterPro" id="IPR008271">
    <property type="entry name" value="Ser/Thr_kinase_AS"/>
</dbReference>
<evidence type="ECO:0000256" key="3">
    <source>
        <dbReference type="ARBA" id="ARBA00022679"/>
    </source>
</evidence>
<keyword evidence="5 11" id="KW-0418">Kinase</keyword>
<comment type="catalytic activity">
    <reaction evidence="8">
        <text>L-seryl-[protein] + ATP = O-phospho-L-seryl-[protein] + ADP + H(+)</text>
        <dbReference type="Rhea" id="RHEA:17989"/>
        <dbReference type="Rhea" id="RHEA-COMP:9863"/>
        <dbReference type="Rhea" id="RHEA-COMP:11604"/>
        <dbReference type="ChEBI" id="CHEBI:15378"/>
        <dbReference type="ChEBI" id="CHEBI:29999"/>
        <dbReference type="ChEBI" id="CHEBI:30616"/>
        <dbReference type="ChEBI" id="CHEBI:83421"/>
        <dbReference type="ChEBI" id="CHEBI:456216"/>
        <dbReference type="EC" id="2.7.11.1"/>
    </reaction>
</comment>
<evidence type="ECO:0000256" key="7">
    <source>
        <dbReference type="ARBA" id="ARBA00047899"/>
    </source>
</evidence>
<dbReference type="RefSeq" id="XP_002766367.1">
    <property type="nucleotide sequence ID" value="XM_002766321.1"/>
</dbReference>
<dbReference type="PROSITE" id="PS00108">
    <property type="entry name" value="PROTEIN_KINASE_ST"/>
    <property type="match status" value="1"/>
</dbReference>
<accession>C5LW14</accession>
<dbReference type="EC" id="2.7.11.1" evidence="1"/>
<sequence length="508" mass="57239">MGRKNADTRSSSPTTAAIRSSRQKMDMYKVAMEKQDRERMEELERLEELQRAPSIVAEELQQQDDSTPTPRTYEDDELLEVIRGQTNLWLRRRRIRLNTDSFDVIDNLGCGSYGKVFRVTLHDKNVERAILDAGPDGVGEASSSSSSSSERPPKEFALKVLPKNYYRYKNGSLQVMAEREALLKGTHSPMIVTLYAAFQDRNNLYMLSELVPAGSLRHLMHSNKDAFTSVDLAKFCISEILLGVDAVHRLGFTHRDVKPENVVITEDGHLKLLDFGLCAEIDGLPVRDEGANWRSDAALHCSYTHLCDLWAVGIIFFEMLYKDVPFRKSPDGLTCHDKIYAFPLYLRIPPKKATSNLRLSEECKDVLVGLLTWEKSRLDFDKLKDAALFESIDWDVQHRAESPLVPIIRRASVSTDSLSDSSPPRVTPRTTRFNCNGSPLPRAKSNTIHDTDKIPKTVKAVKWMREEQLLSSCRHLQTLPSMVRFTTVAGSPGASAVARLGVDRSAKS</sequence>
<feature type="region of interest" description="Disordered" evidence="9">
    <location>
        <begin position="1"/>
        <end position="25"/>
    </location>
</feature>
<dbReference type="Gene3D" id="1.10.510.10">
    <property type="entry name" value="Transferase(Phosphotransferase) domain 1"/>
    <property type="match status" value="1"/>
</dbReference>
<dbReference type="Pfam" id="PF00069">
    <property type="entry name" value="Pkinase"/>
    <property type="match status" value="1"/>
</dbReference>
<dbReference type="PROSITE" id="PS50011">
    <property type="entry name" value="PROTEIN_KINASE_DOM"/>
    <property type="match status" value="1"/>
</dbReference>
<comment type="catalytic activity">
    <reaction evidence="7">
        <text>L-threonyl-[protein] + ATP = O-phospho-L-threonyl-[protein] + ADP + H(+)</text>
        <dbReference type="Rhea" id="RHEA:46608"/>
        <dbReference type="Rhea" id="RHEA-COMP:11060"/>
        <dbReference type="Rhea" id="RHEA-COMP:11605"/>
        <dbReference type="ChEBI" id="CHEBI:15378"/>
        <dbReference type="ChEBI" id="CHEBI:30013"/>
        <dbReference type="ChEBI" id="CHEBI:30616"/>
        <dbReference type="ChEBI" id="CHEBI:61977"/>
        <dbReference type="ChEBI" id="CHEBI:456216"/>
        <dbReference type="EC" id="2.7.11.1"/>
    </reaction>
</comment>
<gene>
    <name evidence="11" type="ORF">Pmar_PMAR019732</name>
</gene>
<dbReference type="EMBL" id="GG686046">
    <property type="protein sequence ID" value="EEQ99084.1"/>
    <property type="molecule type" value="Genomic_DNA"/>
</dbReference>
<dbReference type="Proteomes" id="UP000007800">
    <property type="component" value="Unassembled WGS sequence"/>
</dbReference>
<evidence type="ECO:0000256" key="6">
    <source>
        <dbReference type="ARBA" id="ARBA00022840"/>
    </source>
</evidence>
<dbReference type="GeneID" id="9044408"/>